<evidence type="ECO:0000313" key="2">
    <source>
        <dbReference type="EMBL" id="KAJ7417280.1"/>
    </source>
</evidence>
<evidence type="ECO:0000256" key="1">
    <source>
        <dbReference type="SAM" id="Phobius"/>
    </source>
</evidence>
<sequence>MVVKNASQLERQVVKFFIYLSGINAFLWLMSGFLFDPVYKLSKIENNPNSCALDEMCYFPHEVQVKVSKGETVVLNCEREIKPNKCLAEDSTIAFGKAGSMHTANFNTLSTSLYKRVKGIDQD</sequence>
<reference evidence="2" key="1">
    <citation type="submission" date="2019-10" db="EMBL/GenBank/DDBJ databases">
        <authorList>
            <person name="Soares A.E.R."/>
            <person name="Aleixo A."/>
            <person name="Schneider P."/>
            <person name="Miyaki C.Y."/>
            <person name="Schneider M.P."/>
            <person name="Mello C."/>
            <person name="Vasconcelos A.T.R."/>
        </authorList>
    </citation>
    <scope>NUCLEOTIDE SEQUENCE</scope>
    <source>
        <tissue evidence="2">Muscle</tissue>
    </source>
</reference>
<dbReference type="EMBL" id="WHWB01033772">
    <property type="protein sequence ID" value="KAJ7417280.1"/>
    <property type="molecule type" value="Genomic_DNA"/>
</dbReference>
<proteinExistence type="predicted"/>
<organism evidence="2 3">
    <name type="scientific">Willisornis vidua</name>
    <name type="common">Xingu scale-backed antbird</name>
    <dbReference type="NCBI Taxonomy" id="1566151"/>
    <lineage>
        <taxon>Eukaryota</taxon>
        <taxon>Metazoa</taxon>
        <taxon>Chordata</taxon>
        <taxon>Craniata</taxon>
        <taxon>Vertebrata</taxon>
        <taxon>Euteleostomi</taxon>
        <taxon>Archelosauria</taxon>
        <taxon>Archosauria</taxon>
        <taxon>Dinosauria</taxon>
        <taxon>Saurischia</taxon>
        <taxon>Theropoda</taxon>
        <taxon>Coelurosauria</taxon>
        <taxon>Aves</taxon>
        <taxon>Neognathae</taxon>
        <taxon>Neoaves</taxon>
        <taxon>Telluraves</taxon>
        <taxon>Australaves</taxon>
        <taxon>Passeriformes</taxon>
        <taxon>Thamnophilidae</taxon>
        <taxon>Willisornis</taxon>
    </lineage>
</organism>
<protein>
    <submittedName>
        <fullName evidence="2">Uncharacterized protein</fullName>
    </submittedName>
</protein>
<keyword evidence="1" id="KW-0472">Membrane</keyword>
<keyword evidence="1" id="KW-0812">Transmembrane</keyword>
<evidence type="ECO:0000313" key="3">
    <source>
        <dbReference type="Proteomes" id="UP001145742"/>
    </source>
</evidence>
<accession>A0ABQ9D9A7</accession>
<comment type="caution">
    <text evidence="2">The sequence shown here is derived from an EMBL/GenBank/DDBJ whole genome shotgun (WGS) entry which is preliminary data.</text>
</comment>
<name>A0ABQ9D9A7_9PASS</name>
<keyword evidence="3" id="KW-1185">Reference proteome</keyword>
<gene>
    <name evidence="2" type="ORF">WISP_65328</name>
</gene>
<feature type="transmembrane region" description="Helical" evidence="1">
    <location>
        <begin position="16"/>
        <end position="35"/>
    </location>
</feature>
<dbReference type="Proteomes" id="UP001145742">
    <property type="component" value="Unassembled WGS sequence"/>
</dbReference>
<keyword evidence="1" id="KW-1133">Transmembrane helix</keyword>